<dbReference type="EMBL" id="JGZA01000013">
    <property type="protein sequence ID" value="KFI70524.1"/>
    <property type="molecule type" value="Genomic_DNA"/>
</dbReference>
<protein>
    <submittedName>
        <fullName evidence="2">Uncharacterized protein</fullName>
    </submittedName>
</protein>
<accession>A0A087BHM4</accession>
<evidence type="ECO:0000256" key="1">
    <source>
        <dbReference type="SAM" id="MobiDB-lite"/>
    </source>
</evidence>
<comment type="caution">
    <text evidence="2">The sequence shown here is derived from an EMBL/GenBank/DDBJ whole genome shotgun (WGS) entry which is preliminary data.</text>
</comment>
<sequence length="93" mass="10306">MGNDISIVELRSMNNDQIHRFAALVNEPENTLANMSDDPVRIETYPGIGPQIISYRKIVRIDDNVLAALFSADTEETASSPNDAPRIHPEGTR</sequence>
<feature type="region of interest" description="Disordered" evidence="1">
    <location>
        <begin position="73"/>
        <end position="93"/>
    </location>
</feature>
<reference evidence="2 3" key="1">
    <citation type="submission" date="2014-03" db="EMBL/GenBank/DDBJ databases">
        <title>Genomics of Bifidobacteria.</title>
        <authorList>
            <person name="Ventura M."/>
            <person name="Milani C."/>
            <person name="Lugli G.A."/>
        </authorList>
    </citation>
    <scope>NUCLEOTIDE SEQUENCE [LARGE SCALE GENOMIC DNA]</scope>
    <source>
        <strain evidence="2 3">LMG 21814</strain>
    </source>
</reference>
<dbReference type="AlphaFoldDB" id="A0A087BHM4"/>
<dbReference type="Proteomes" id="UP000029024">
    <property type="component" value="Unassembled WGS sequence"/>
</dbReference>
<gene>
    <name evidence="2" type="ORF">BLSS_1820</name>
</gene>
<organism evidence="2 3">
    <name type="scientific">Bifidobacterium longum subsp. suis</name>
    <dbReference type="NCBI Taxonomy" id="1695"/>
    <lineage>
        <taxon>Bacteria</taxon>
        <taxon>Bacillati</taxon>
        <taxon>Actinomycetota</taxon>
        <taxon>Actinomycetes</taxon>
        <taxon>Bifidobacteriales</taxon>
        <taxon>Bifidobacteriaceae</taxon>
        <taxon>Bifidobacterium</taxon>
    </lineage>
</organism>
<evidence type="ECO:0000313" key="3">
    <source>
        <dbReference type="Proteomes" id="UP000029024"/>
    </source>
</evidence>
<name>A0A087BHM4_BIFLN</name>
<evidence type="ECO:0000313" key="2">
    <source>
        <dbReference type="EMBL" id="KFI70524.1"/>
    </source>
</evidence>
<proteinExistence type="predicted"/>